<dbReference type="PANTHER" id="PTHR33495">
    <property type="entry name" value="ANTI-SIGMA FACTOR ANTAGONIST TM_1081-RELATED-RELATED"/>
    <property type="match status" value="1"/>
</dbReference>
<evidence type="ECO:0000256" key="2">
    <source>
        <dbReference type="RuleBase" id="RU003749"/>
    </source>
</evidence>
<dbReference type="NCBIfam" id="TIGR00377">
    <property type="entry name" value="ant_ant_sig"/>
    <property type="match status" value="1"/>
</dbReference>
<dbReference type="PROSITE" id="PS50801">
    <property type="entry name" value="STAS"/>
    <property type="match status" value="1"/>
</dbReference>
<dbReference type="GO" id="GO:0043856">
    <property type="term" value="F:anti-sigma factor antagonist activity"/>
    <property type="evidence" value="ECO:0007669"/>
    <property type="project" value="InterPro"/>
</dbReference>
<sequence>MHSTDSTMSTTQPAAVPAQAGTASHGMHIDAESRDGLLLARISGEIDLLSAPELRTFVEKATRDHALVLDLDGVGFLGSAGLSVLAELAEKAENGSGTGIRWAVVATRRVVLRPLEATGLDALMPVCASQEEAVAAVTTEG</sequence>
<comment type="similarity">
    <text evidence="1 2">Belongs to the anti-sigma-factor antagonist family.</text>
</comment>
<evidence type="ECO:0000256" key="3">
    <source>
        <dbReference type="SAM" id="MobiDB-lite"/>
    </source>
</evidence>
<dbReference type="InterPro" id="IPR036513">
    <property type="entry name" value="STAS_dom_sf"/>
</dbReference>
<feature type="domain" description="STAS" evidence="4">
    <location>
        <begin position="27"/>
        <end position="137"/>
    </location>
</feature>
<dbReference type="PANTHER" id="PTHR33495:SF13">
    <property type="entry name" value="ANTI-SIGMA-F FACTOR ANTAGONIST RSFB"/>
    <property type="match status" value="1"/>
</dbReference>
<dbReference type="AlphaFoldDB" id="A0A2T0LTZ7"/>
<name>A0A2T0LTZ7_9PSEU</name>
<dbReference type="Gene3D" id="3.30.750.24">
    <property type="entry name" value="STAS domain"/>
    <property type="match status" value="1"/>
</dbReference>
<dbReference type="InterPro" id="IPR002645">
    <property type="entry name" value="STAS_dom"/>
</dbReference>
<dbReference type="Proteomes" id="UP000238362">
    <property type="component" value="Unassembled WGS sequence"/>
</dbReference>
<evidence type="ECO:0000313" key="6">
    <source>
        <dbReference type="Proteomes" id="UP000238362"/>
    </source>
</evidence>
<evidence type="ECO:0000256" key="1">
    <source>
        <dbReference type="ARBA" id="ARBA00009013"/>
    </source>
</evidence>
<feature type="compositionally biased region" description="Polar residues" evidence="3">
    <location>
        <begin position="1"/>
        <end position="13"/>
    </location>
</feature>
<evidence type="ECO:0000259" key="4">
    <source>
        <dbReference type="PROSITE" id="PS50801"/>
    </source>
</evidence>
<dbReference type="SUPFAM" id="SSF52091">
    <property type="entry name" value="SpoIIaa-like"/>
    <property type="match status" value="1"/>
</dbReference>
<protein>
    <recommendedName>
        <fullName evidence="2">Anti-sigma factor antagonist</fullName>
    </recommendedName>
</protein>
<reference evidence="5 6" key="1">
    <citation type="submission" date="2018-03" db="EMBL/GenBank/DDBJ databases">
        <title>Genomic Encyclopedia of Type Strains, Phase III (KMG-III): the genomes of soil and plant-associated and newly described type strains.</title>
        <authorList>
            <person name="Whitman W."/>
        </authorList>
    </citation>
    <scope>NUCLEOTIDE SEQUENCE [LARGE SCALE GENOMIC DNA]</scope>
    <source>
        <strain evidence="5 6">CGMCC 4.7125</strain>
    </source>
</reference>
<dbReference type="RefSeq" id="WP_342750069.1">
    <property type="nucleotide sequence ID" value="NZ_PVNH01000006.1"/>
</dbReference>
<accession>A0A2T0LTZ7</accession>
<dbReference type="CDD" id="cd07043">
    <property type="entry name" value="STAS_anti-anti-sigma_factors"/>
    <property type="match status" value="1"/>
</dbReference>
<comment type="caution">
    <text evidence="5">The sequence shown here is derived from an EMBL/GenBank/DDBJ whole genome shotgun (WGS) entry which is preliminary data.</text>
</comment>
<keyword evidence="6" id="KW-1185">Reference proteome</keyword>
<organism evidence="5 6">
    <name type="scientific">Prauserella shujinwangii</name>
    <dbReference type="NCBI Taxonomy" id="1453103"/>
    <lineage>
        <taxon>Bacteria</taxon>
        <taxon>Bacillati</taxon>
        <taxon>Actinomycetota</taxon>
        <taxon>Actinomycetes</taxon>
        <taxon>Pseudonocardiales</taxon>
        <taxon>Pseudonocardiaceae</taxon>
        <taxon>Prauserella</taxon>
    </lineage>
</organism>
<proteinExistence type="inferred from homology"/>
<feature type="region of interest" description="Disordered" evidence="3">
    <location>
        <begin position="1"/>
        <end position="26"/>
    </location>
</feature>
<dbReference type="EMBL" id="PVNH01000006">
    <property type="protein sequence ID" value="PRX47209.1"/>
    <property type="molecule type" value="Genomic_DNA"/>
</dbReference>
<evidence type="ECO:0000313" key="5">
    <source>
        <dbReference type="EMBL" id="PRX47209.1"/>
    </source>
</evidence>
<dbReference type="Pfam" id="PF01740">
    <property type="entry name" value="STAS"/>
    <property type="match status" value="1"/>
</dbReference>
<gene>
    <name evidence="5" type="ORF">B0I33_106310</name>
</gene>
<dbReference type="InterPro" id="IPR003658">
    <property type="entry name" value="Anti-sigma_ant"/>
</dbReference>